<dbReference type="KEGG" id="tet:TTHERM_00455610"/>
<dbReference type="EMBL" id="GG662464">
    <property type="protein sequence ID" value="EAS03922.1"/>
    <property type="molecule type" value="Genomic_DNA"/>
</dbReference>
<evidence type="ECO:0000256" key="1">
    <source>
        <dbReference type="SAM" id="Coils"/>
    </source>
</evidence>
<reference evidence="3" key="1">
    <citation type="journal article" date="2006" name="PLoS Biol.">
        <title>Macronuclear genome sequence of the ciliate Tetrahymena thermophila, a model eukaryote.</title>
        <authorList>
            <person name="Eisen J.A."/>
            <person name="Coyne R.S."/>
            <person name="Wu M."/>
            <person name="Wu D."/>
            <person name="Thiagarajan M."/>
            <person name="Wortman J.R."/>
            <person name="Badger J.H."/>
            <person name="Ren Q."/>
            <person name="Amedeo P."/>
            <person name="Jones K.M."/>
            <person name="Tallon L.J."/>
            <person name="Delcher A.L."/>
            <person name="Salzberg S.L."/>
            <person name="Silva J.C."/>
            <person name="Haas B.J."/>
            <person name="Majoros W.H."/>
            <person name="Farzad M."/>
            <person name="Carlton J.M."/>
            <person name="Smith R.K. Jr."/>
            <person name="Garg J."/>
            <person name="Pearlman R.E."/>
            <person name="Karrer K.M."/>
            <person name="Sun L."/>
            <person name="Manning G."/>
            <person name="Elde N.C."/>
            <person name="Turkewitz A.P."/>
            <person name="Asai D.J."/>
            <person name="Wilkes D.E."/>
            <person name="Wang Y."/>
            <person name="Cai H."/>
            <person name="Collins K."/>
            <person name="Stewart B.A."/>
            <person name="Lee S.R."/>
            <person name="Wilamowska K."/>
            <person name="Weinberg Z."/>
            <person name="Ruzzo W.L."/>
            <person name="Wloga D."/>
            <person name="Gaertig J."/>
            <person name="Frankel J."/>
            <person name="Tsao C.-C."/>
            <person name="Gorovsky M.A."/>
            <person name="Keeling P.J."/>
            <person name="Waller R.F."/>
            <person name="Patron N.J."/>
            <person name="Cherry J.M."/>
            <person name="Stover N.A."/>
            <person name="Krieger C.J."/>
            <person name="del Toro C."/>
            <person name="Ryder H.F."/>
            <person name="Williamson S.C."/>
            <person name="Barbeau R.A."/>
            <person name="Hamilton E.P."/>
            <person name="Orias E."/>
        </authorList>
    </citation>
    <scope>NUCLEOTIDE SEQUENCE [LARGE SCALE GENOMIC DNA]</scope>
    <source>
        <strain evidence="3">SB210</strain>
    </source>
</reference>
<dbReference type="RefSeq" id="XP_001024167.1">
    <property type="nucleotide sequence ID" value="XM_001024167.1"/>
</dbReference>
<proteinExistence type="predicted"/>
<evidence type="ECO:0000313" key="3">
    <source>
        <dbReference type="Proteomes" id="UP000009168"/>
    </source>
</evidence>
<dbReference type="GeneID" id="7828786"/>
<organism evidence="2 3">
    <name type="scientific">Tetrahymena thermophila (strain SB210)</name>
    <dbReference type="NCBI Taxonomy" id="312017"/>
    <lineage>
        <taxon>Eukaryota</taxon>
        <taxon>Sar</taxon>
        <taxon>Alveolata</taxon>
        <taxon>Ciliophora</taxon>
        <taxon>Intramacronucleata</taxon>
        <taxon>Oligohymenophorea</taxon>
        <taxon>Hymenostomatida</taxon>
        <taxon>Tetrahymenina</taxon>
        <taxon>Tetrahymenidae</taxon>
        <taxon>Tetrahymena</taxon>
    </lineage>
</organism>
<name>I7MI62_TETTS</name>
<gene>
    <name evidence="2" type="ORF">TTHERM_00455610</name>
</gene>
<protein>
    <submittedName>
        <fullName evidence="2">Uncharacterized protein</fullName>
    </submittedName>
</protein>
<keyword evidence="3" id="KW-1185">Reference proteome</keyword>
<dbReference type="InParanoid" id="I7MI62"/>
<evidence type="ECO:0000313" key="2">
    <source>
        <dbReference type="EMBL" id="EAS03922.1"/>
    </source>
</evidence>
<dbReference type="Proteomes" id="UP000009168">
    <property type="component" value="Unassembled WGS sequence"/>
</dbReference>
<sequence>MENNLLESRLNKILSDKKFSKLNKSIEKHLNKETGIFIKDYFLVLEYESLDEKVIQSKKKELLENSMHDHIEKDDDSVQYFALYLWIFNLTAGQFLENNENKLATRIPVNLQSYNMFNAQDQQIQSAKNTIESFGNVFCMSKKIGEQSLQIINSNIDEYQIAIYSEKQIFVGHIENIINSYFIKQSKDDQNAFTMYRVQLFIQKYSPSILSIKFHKLSPHHLAVLLDDQYFCVYNLQSSLSYQEVQFNLQQLPRFGRNEEYNYQEKGQVQFVDFEFGGNSFFTSYSKTNFQIPSDFDFLSVYFLTEDGQIYYQSPFLVKDMRINRQLIEELKDYLVQELKLVEQHEQIQEKLQVLKSYLDLVEQIDSRDLISECEQPTKLSKIVTQTDKSSSFEVPIFNSISMQDLLNDDFQIQLRYVPTEQNNEDDQENLENNSNLQSQFKSSGFGTKSNIQVFSKSLMDRFTRDNKNQIMYRKYSKFHKVETKGQLHVFILTKQIGNKTYSTVSSRFSPLPVMPTHIVQDFYQFCLLSGEKAHLECPLSSLINYTGNQSKKNIYEYKQNQCARLCSKAIETSTLDSVCFQLMNRIYCINFKWIQNLILTNLSDPKVFNDEELSRSEIRVLVDSQQIDSQDKLDACKLTDLSFYCLSEKDRMLLAVIPSHHSQQQQPFRLKCLTLDFLSNYIQIQKSAKLISETLHKMIKEQVEPEKAKENNQSGQKLAQNDVKLQEIADQDNKVDLDNFQKQVTAYISKHEEVLQQNIQLIQIKYQEVLKKKEELKNTKEKTESQFYEIIENKQKKLLESKKRIEEKNKSINQKIQEIAQKLKDPKASNELDNVKEANITFNEKYNEQIKTYYNKLKEIEEQYQKYFKTRSEFFNSLGVQSNTNLQIDENTLQKINETRNKLKYHMKILDNQIIQTNPQDN</sequence>
<keyword evidence="1" id="KW-0175">Coiled coil</keyword>
<accession>I7MI62</accession>
<dbReference type="HOGENOM" id="CLU_316318_0_0_1"/>
<feature type="coiled-coil region" evidence="1">
    <location>
        <begin position="760"/>
        <end position="871"/>
    </location>
</feature>
<dbReference type="AlphaFoldDB" id="I7MI62"/>